<evidence type="ECO:0000256" key="5">
    <source>
        <dbReference type="ARBA" id="ARBA00022833"/>
    </source>
</evidence>
<evidence type="ECO:0000256" key="7">
    <source>
        <dbReference type="ARBA" id="ARBA00075398"/>
    </source>
</evidence>
<dbReference type="InterPro" id="IPR037683">
    <property type="entry name" value="Rmd5_dRing"/>
</dbReference>
<protein>
    <recommendedName>
        <fullName evidence="8">GID complex catalytic subunit 2</fullName>
    </recommendedName>
    <alternativeName>
        <fullName evidence="7">Glucose-induced degradation protein 2</fullName>
    </alternativeName>
</protein>
<feature type="domain" description="RING-Gid-type" evidence="10">
    <location>
        <begin position="322"/>
        <end position="365"/>
    </location>
</feature>
<dbReference type="Proteomes" id="UP001164286">
    <property type="component" value="Unassembled WGS sequence"/>
</dbReference>
<dbReference type="InterPro" id="IPR013083">
    <property type="entry name" value="Znf_RING/FYVE/PHD"/>
</dbReference>
<evidence type="ECO:0000256" key="1">
    <source>
        <dbReference type="ARBA" id="ARBA00004496"/>
    </source>
</evidence>
<dbReference type="CDD" id="cd16652">
    <property type="entry name" value="dRING_Rmd5p-like"/>
    <property type="match status" value="1"/>
</dbReference>
<evidence type="ECO:0000256" key="2">
    <source>
        <dbReference type="ARBA" id="ARBA00022490"/>
    </source>
</evidence>
<accession>A0AA38HAV9</accession>
<dbReference type="GO" id="GO:0005634">
    <property type="term" value="C:nucleus"/>
    <property type="evidence" value="ECO:0007669"/>
    <property type="project" value="TreeGrafter"/>
</dbReference>
<sequence>MNDIDQALSALEALASEPGTSASGPIQSLLDKHFATAREQLQSGSDPTQVIQDLIKAVAKSKKEVEKGLKGWYNGLGIVGKAVEKAFPPNLAGISDAYNDPPLFSEPDAAAALDRVILDSLGRRGLWEAVDVGAEEMGVTYENRDRGVSDELYSILNAIEAGDLQPAISWCEENASFLATPPHPSSLPYYLHRSVFLRTTSSMAALEYARTYLMVYMPTQPVLQLITSSLYPSAATAGTPYNHDDYPLSKMFQAEFCRRHGMAKEELLEVAVDLGGKGGALGVIEKARRVMGERLGNVRTWQDLPLEVPLPSNRRYHSVFVCPVSKEQATEANPPKMLTCGHVLAQESLTRMLKGGRRTAKCPYCPVETAPSAAQRLYF</sequence>
<keyword evidence="12" id="KW-1185">Reference proteome</keyword>
<evidence type="ECO:0000256" key="6">
    <source>
        <dbReference type="ARBA" id="ARBA00061136"/>
    </source>
</evidence>
<comment type="similarity">
    <text evidence="6">Belongs to the RMD5/GID2 family.</text>
</comment>
<dbReference type="Pfam" id="PF10607">
    <property type="entry name" value="CTLH"/>
    <property type="match status" value="1"/>
</dbReference>
<dbReference type="RefSeq" id="XP_052945396.1">
    <property type="nucleotide sequence ID" value="XM_053087224.1"/>
</dbReference>
<dbReference type="InterPro" id="IPR044063">
    <property type="entry name" value="ZF_RING_GID"/>
</dbReference>
<evidence type="ECO:0000313" key="12">
    <source>
        <dbReference type="Proteomes" id="UP001164286"/>
    </source>
</evidence>
<dbReference type="PANTHER" id="PTHR12170:SF3">
    <property type="entry name" value="GH10162P"/>
    <property type="match status" value="1"/>
</dbReference>
<evidence type="ECO:0000256" key="4">
    <source>
        <dbReference type="ARBA" id="ARBA00022771"/>
    </source>
</evidence>
<name>A0AA38HAV9_9TREE</name>
<evidence type="ECO:0000313" key="11">
    <source>
        <dbReference type="EMBL" id="KAI9635619.1"/>
    </source>
</evidence>
<keyword evidence="3" id="KW-0479">Metal-binding</keyword>
<keyword evidence="2" id="KW-0963">Cytoplasm</keyword>
<dbReference type="InterPro" id="IPR027370">
    <property type="entry name" value="Znf-RING_euk"/>
</dbReference>
<dbReference type="GO" id="GO:0034657">
    <property type="term" value="C:GID complex"/>
    <property type="evidence" value="ECO:0007669"/>
    <property type="project" value="TreeGrafter"/>
</dbReference>
<reference evidence="11" key="1">
    <citation type="journal article" date="2022" name="G3 (Bethesda)">
        <title>High quality genome of the basidiomycete yeast Dioszegia hungarica PDD-24b-2 isolated from cloud water.</title>
        <authorList>
            <person name="Jarrige D."/>
            <person name="Haridas S."/>
            <person name="Bleykasten-Grosshans C."/>
            <person name="Joly M."/>
            <person name="Nadalig T."/>
            <person name="Sancelme M."/>
            <person name="Vuilleumier S."/>
            <person name="Grigoriev I.V."/>
            <person name="Amato P."/>
            <person name="Bringel F."/>
        </authorList>
    </citation>
    <scope>NUCLEOTIDE SEQUENCE</scope>
    <source>
        <strain evidence="11">PDD-24b-2</strain>
    </source>
</reference>
<evidence type="ECO:0000256" key="3">
    <source>
        <dbReference type="ARBA" id="ARBA00022723"/>
    </source>
</evidence>
<gene>
    <name evidence="11" type="ORF">MKK02DRAFT_26607</name>
</gene>
<dbReference type="EMBL" id="JAKWFO010000005">
    <property type="protein sequence ID" value="KAI9635619.1"/>
    <property type="molecule type" value="Genomic_DNA"/>
</dbReference>
<dbReference type="InterPro" id="IPR024964">
    <property type="entry name" value="CTLH/CRA"/>
</dbReference>
<dbReference type="Pfam" id="PF13445">
    <property type="entry name" value="zf-RING_UBOX"/>
    <property type="match status" value="1"/>
</dbReference>
<dbReference type="InterPro" id="IPR045098">
    <property type="entry name" value="Fyv10_fam"/>
</dbReference>
<keyword evidence="5" id="KW-0862">Zinc</keyword>
<keyword evidence="4 9" id="KW-0863">Zinc-finger</keyword>
<dbReference type="GO" id="GO:0008270">
    <property type="term" value="F:zinc ion binding"/>
    <property type="evidence" value="ECO:0007669"/>
    <property type="project" value="UniProtKB-KW"/>
</dbReference>
<comment type="caution">
    <text evidence="11">The sequence shown here is derived from an EMBL/GenBank/DDBJ whole genome shotgun (WGS) entry which is preliminary data.</text>
</comment>
<evidence type="ECO:0000256" key="9">
    <source>
        <dbReference type="PROSITE-ProRule" id="PRU01215"/>
    </source>
</evidence>
<dbReference type="AlphaFoldDB" id="A0AA38HAV9"/>
<dbReference type="PANTHER" id="PTHR12170">
    <property type="entry name" value="MACROPHAGE ERYTHROBLAST ATTACHER-RELATED"/>
    <property type="match status" value="1"/>
</dbReference>
<comment type="subcellular location">
    <subcellularLocation>
        <location evidence="1">Cytoplasm</location>
    </subcellularLocation>
</comment>
<organism evidence="11 12">
    <name type="scientific">Dioszegia hungarica</name>
    <dbReference type="NCBI Taxonomy" id="4972"/>
    <lineage>
        <taxon>Eukaryota</taxon>
        <taxon>Fungi</taxon>
        <taxon>Dikarya</taxon>
        <taxon>Basidiomycota</taxon>
        <taxon>Agaricomycotina</taxon>
        <taxon>Tremellomycetes</taxon>
        <taxon>Tremellales</taxon>
        <taxon>Bulleribasidiaceae</taxon>
        <taxon>Dioszegia</taxon>
    </lineage>
</organism>
<dbReference type="GeneID" id="77726425"/>
<dbReference type="PROSITE" id="PS51867">
    <property type="entry name" value="ZF_RING_GID"/>
    <property type="match status" value="1"/>
</dbReference>
<dbReference type="GO" id="GO:0061630">
    <property type="term" value="F:ubiquitin protein ligase activity"/>
    <property type="evidence" value="ECO:0007669"/>
    <property type="project" value="InterPro"/>
</dbReference>
<dbReference type="SUPFAM" id="SSF57850">
    <property type="entry name" value="RING/U-box"/>
    <property type="match status" value="1"/>
</dbReference>
<evidence type="ECO:0000259" key="10">
    <source>
        <dbReference type="PROSITE" id="PS51867"/>
    </source>
</evidence>
<dbReference type="Gene3D" id="3.30.40.10">
    <property type="entry name" value="Zinc/RING finger domain, C3HC4 (zinc finger)"/>
    <property type="match status" value="1"/>
</dbReference>
<dbReference type="GO" id="GO:0005737">
    <property type="term" value="C:cytoplasm"/>
    <property type="evidence" value="ECO:0007669"/>
    <property type="project" value="UniProtKB-SubCell"/>
</dbReference>
<dbReference type="GO" id="GO:0043161">
    <property type="term" value="P:proteasome-mediated ubiquitin-dependent protein catabolic process"/>
    <property type="evidence" value="ECO:0007669"/>
    <property type="project" value="InterPro"/>
</dbReference>
<proteinExistence type="inferred from homology"/>
<dbReference type="FunFam" id="3.30.40.10:FF:000143">
    <property type="entry name" value="Regulator of gluconeogenesis Rmd5"/>
    <property type="match status" value="1"/>
</dbReference>
<feature type="zinc finger region" description="RING-Gid-type" evidence="9">
    <location>
        <begin position="322"/>
        <end position="365"/>
    </location>
</feature>
<evidence type="ECO:0000256" key="8">
    <source>
        <dbReference type="ARBA" id="ARBA00080744"/>
    </source>
</evidence>